<dbReference type="InterPro" id="IPR036388">
    <property type="entry name" value="WH-like_DNA-bd_sf"/>
</dbReference>
<gene>
    <name evidence="2" type="ORF">A2117_00950</name>
</gene>
<evidence type="ECO:0000313" key="3">
    <source>
        <dbReference type="Proteomes" id="UP000179245"/>
    </source>
</evidence>
<accession>A0A1G2QQ26</accession>
<protein>
    <recommendedName>
        <fullName evidence="1">HTH arsR-type domain-containing protein</fullName>
    </recommendedName>
</protein>
<name>A0A1G2QQ26_9BACT</name>
<proteinExistence type="predicted"/>
<dbReference type="Proteomes" id="UP000179245">
    <property type="component" value="Unassembled WGS sequence"/>
</dbReference>
<evidence type="ECO:0000313" key="2">
    <source>
        <dbReference type="EMBL" id="OHA62593.1"/>
    </source>
</evidence>
<dbReference type="GO" id="GO:0003700">
    <property type="term" value="F:DNA-binding transcription factor activity"/>
    <property type="evidence" value="ECO:0007669"/>
    <property type="project" value="InterPro"/>
</dbReference>
<dbReference type="CDD" id="cd00090">
    <property type="entry name" value="HTH_ARSR"/>
    <property type="match status" value="1"/>
</dbReference>
<dbReference type="InterPro" id="IPR036390">
    <property type="entry name" value="WH_DNA-bd_sf"/>
</dbReference>
<evidence type="ECO:0000259" key="1">
    <source>
        <dbReference type="PROSITE" id="PS50987"/>
    </source>
</evidence>
<reference evidence="2 3" key="1">
    <citation type="journal article" date="2016" name="Nat. Commun.">
        <title>Thousands of microbial genomes shed light on interconnected biogeochemical processes in an aquifer system.</title>
        <authorList>
            <person name="Anantharaman K."/>
            <person name="Brown C.T."/>
            <person name="Hug L.A."/>
            <person name="Sharon I."/>
            <person name="Castelle C.J."/>
            <person name="Probst A.J."/>
            <person name="Thomas B.C."/>
            <person name="Singh A."/>
            <person name="Wilkins M.J."/>
            <person name="Karaoz U."/>
            <person name="Brodie E.L."/>
            <person name="Williams K.H."/>
            <person name="Hubbard S.S."/>
            <person name="Banfield J.F."/>
        </authorList>
    </citation>
    <scope>NUCLEOTIDE SEQUENCE [LARGE SCALE GENOMIC DNA]</scope>
</reference>
<dbReference type="EMBL" id="MHTO01000008">
    <property type="protein sequence ID" value="OHA62593.1"/>
    <property type="molecule type" value="Genomic_DNA"/>
</dbReference>
<dbReference type="InterPro" id="IPR011991">
    <property type="entry name" value="ArsR-like_HTH"/>
</dbReference>
<dbReference type="STRING" id="1802443.A2117_00950"/>
<dbReference type="Gene3D" id="1.10.10.10">
    <property type="entry name" value="Winged helix-like DNA-binding domain superfamily/Winged helix DNA-binding domain"/>
    <property type="match status" value="1"/>
</dbReference>
<dbReference type="SMART" id="SM00418">
    <property type="entry name" value="HTH_ARSR"/>
    <property type="match status" value="1"/>
</dbReference>
<feature type="domain" description="HTH arsR-type" evidence="1">
    <location>
        <begin position="1"/>
        <end position="89"/>
    </location>
</feature>
<dbReference type="InterPro" id="IPR001845">
    <property type="entry name" value="HTH_ArsR_DNA-bd_dom"/>
</dbReference>
<organism evidence="2 3">
    <name type="scientific">Candidatus Wildermuthbacteria bacterium GWA2_46_15</name>
    <dbReference type="NCBI Taxonomy" id="1802443"/>
    <lineage>
        <taxon>Bacteria</taxon>
        <taxon>Candidatus Wildermuthiibacteriota</taxon>
    </lineage>
</organism>
<comment type="caution">
    <text evidence="2">The sequence shown here is derived from an EMBL/GenBank/DDBJ whole genome shotgun (WGS) entry which is preliminary data.</text>
</comment>
<dbReference type="SUPFAM" id="SSF46785">
    <property type="entry name" value="Winged helix' DNA-binding domain"/>
    <property type="match status" value="1"/>
</dbReference>
<sequence length="89" mass="10589">MNQFKQWERVVKGYANHRRLEILNLLEHSPRLSVLDIAEHLRVNFKTISEHSRRLALAGLLEKKYEGKIVRHTITKLGKDILKFLRMLE</sequence>
<dbReference type="AlphaFoldDB" id="A0A1G2QQ26"/>
<dbReference type="PROSITE" id="PS50987">
    <property type="entry name" value="HTH_ARSR_2"/>
    <property type="match status" value="1"/>
</dbReference>
<dbReference type="Pfam" id="PF01022">
    <property type="entry name" value="HTH_5"/>
    <property type="match status" value="1"/>
</dbReference>
<dbReference type="PRINTS" id="PR00778">
    <property type="entry name" value="HTHARSR"/>
</dbReference>